<feature type="transmembrane region" description="Helical" evidence="1">
    <location>
        <begin position="40"/>
        <end position="60"/>
    </location>
</feature>
<feature type="transmembrane region" description="Helical" evidence="1">
    <location>
        <begin position="108"/>
        <end position="129"/>
    </location>
</feature>
<gene>
    <name evidence="2" type="ORF">A6K76_11695</name>
</gene>
<accession>A0A1C0YTN6</accession>
<proteinExistence type="predicted"/>
<keyword evidence="3" id="KW-1185">Reference proteome</keyword>
<keyword evidence="1" id="KW-0472">Membrane</keyword>
<reference evidence="2 3" key="1">
    <citation type="submission" date="2016-07" db="EMBL/GenBank/DDBJ databases">
        <title>Caryophanon latum genome sequencing.</title>
        <authorList>
            <person name="Verma A."/>
            <person name="Pal Y."/>
            <person name="Krishnamurthi S."/>
        </authorList>
    </citation>
    <scope>NUCLEOTIDE SEQUENCE [LARGE SCALE GENOMIC DNA]</scope>
    <source>
        <strain evidence="2 3">DSM 14151</strain>
    </source>
</reference>
<dbReference type="AlphaFoldDB" id="A0A1C0YTN6"/>
<organism evidence="2 3">
    <name type="scientific">Caryophanon latum</name>
    <dbReference type="NCBI Taxonomy" id="33977"/>
    <lineage>
        <taxon>Bacteria</taxon>
        <taxon>Bacillati</taxon>
        <taxon>Bacillota</taxon>
        <taxon>Bacilli</taxon>
        <taxon>Bacillales</taxon>
        <taxon>Caryophanaceae</taxon>
        <taxon>Caryophanon</taxon>
    </lineage>
</organism>
<dbReference type="RefSeq" id="WP_066464818.1">
    <property type="nucleotide sequence ID" value="NZ_MATO01000037.1"/>
</dbReference>
<feature type="transmembrane region" description="Helical" evidence="1">
    <location>
        <begin position="80"/>
        <end position="101"/>
    </location>
</feature>
<keyword evidence="1" id="KW-0812">Transmembrane</keyword>
<keyword evidence="1" id="KW-1133">Transmembrane helix</keyword>
<dbReference type="OrthoDB" id="7359894at2"/>
<evidence type="ECO:0000313" key="3">
    <source>
        <dbReference type="Proteomes" id="UP000093482"/>
    </source>
</evidence>
<feature type="transmembrane region" description="Helical" evidence="1">
    <location>
        <begin position="158"/>
        <end position="181"/>
    </location>
</feature>
<comment type="caution">
    <text evidence="2">The sequence shown here is derived from an EMBL/GenBank/DDBJ whole genome shotgun (WGS) entry which is preliminary data.</text>
</comment>
<name>A0A1C0YTN6_9BACL</name>
<dbReference type="Proteomes" id="UP000093482">
    <property type="component" value="Unassembled WGS sequence"/>
</dbReference>
<sequence length="187" mass="20750">MNTYCTSCDRVNGEAAKFCGGCGKPLLAFTPPVKKYSFPLWVFVMIGSSFFLPLTLYAVATGHEYVAVHAYNIVIGDTSIRDVIILCIIFISYSILTAFLCRHFTAHLYRYGQMLCAVIGIALSGYWLVHTVRAMLAATPIAKHTVLTLTSADQATMLTYYVLLYYGALCLFYVLVLLLCAKNRPTI</sequence>
<evidence type="ECO:0000313" key="2">
    <source>
        <dbReference type="EMBL" id="OCS90520.1"/>
    </source>
</evidence>
<evidence type="ECO:0008006" key="4">
    <source>
        <dbReference type="Google" id="ProtNLM"/>
    </source>
</evidence>
<protein>
    <recommendedName>
        <fullName evidence="4">Zinc-ribbon domain-containing protein</fullName>
    </recommendedName>
</protein>
<evidence type="ECO:0000256" key="1">
    <source>
        <dbReference type="SAM" id="Phobius"/>
    </source>
</evidence>
<dbReference type="EMBL" id="MATO01000037">
    <property type="protein sequence ID" value="OCS90520.1"/>
    <property type="molecule type" value="Genomic_DNA"/>
</dbReference>